<gene>
    <name evidence="2" type="ORF">MERR_LOCUS10837</name>
</gene>
<evidence type="ECO:0000313" key="2">
    <source>
        <dbReference type="EMBL" id="CAA7023602.1"/>
    </source>
</evidence>
<evidence type="ECO:0000313" key="3">
    <source>
        <dbReference type="Proteomes" id="UP000467841"/>
    </source>
</evidence>
<proteinExistence type="predicted"/>
<dbReference type="Proteomes" id="UP000467841">
    <property type="component" value="Unassembled WGS sequence"/>
</dbReference>
<evidence type="ECO:0000256" key="1">
    <source>
        <dbReference type="SAM" id="MobiDB-lite"/>
    </source>
</evidence>
<sequence length="165" mass="18483">MPCRICDGYGHYTHACPSERMSRVTCYTCGLRGQYIASCPTTHPTPSSSSGTSTSARARRSPRPRRGRNSGHSRNPNPKLHIQKKQRFRTNTTVEAEFKWNDENPRWTRQGAPEQNWPRTLGYGQGPGRAKQLKSKSCQNATKLGGQEEDAKTSSTVEAEEETNE</sequence>
<dbReference type="SUPFAM" id="SSF57756">
    <property type="entry name" value="Retrovirus zinc finger-like domains"/>
    <property type="match status" value="1"/>
</dbReference>
<dbReference type="GO" id="GO:0003676">
    <property type="term" value="F:nucleic acid binding"/>
    <property type="evidence" value="ECO:0007669"/>
    <property type="project" value="InterPro"/>
</dbReference>
<dbReference type="GO" id="GO:0008270">
    <property type="term" value="F:zinc ion binding"/>
    <property type="evidence" value="ECO:0007669"/>
    <property type="project" value="InterPro"/>
</dbReference>
<dbReference type="EMBL" id="CACVBM020000799">
    <property type="protein sequence ID" value="CAA7023602.1"/>
    <property type="molecule type" value="Genomic_DNA"/>
</dbReference>
<dbReference type="AlphaFoldDB" id="A0A6D2IEF3"/>
<feature type="compositionally biased region" description="Basic residues" evidence="1">
    <location>
        <begin position="57"/>
        <end position="71"/>
    </location>
</feature>
<organism evidence="2 3">
    <name type="scientific">Microthlaspi erraticum</name>
    <dbReference type="NCBI Taxonomy" id="1685480"/>
    <lineage>
        <taxon>Eukaryota</taxon>
        <taxon>Viridiplantae</taxon>
        <taxon>Streptophyta</taxon>
        <taxon>Embryophyta</taxon>
        <taxon>Tracheophyta</taxon>
        <taxon>Spermatophyta</taxon>
        <taxon>Magnoliopsida</taxon>
        <taxon>eudicotyledons</taxon>
        <taxon>Gunneridae</taxon>
        <taxon>Pentapetalae</taxon>
        <taxon>rosids</taxon>
        <taxon>malvids</taxon>
        <taxon>Brassicales</taxon>
        <taxon>Brassicaceae</taxon>
        <taxon>Coluteocarpeae</taxon>
        <taxon>Microthlaspi</taxon>
    </lineage>
</organism>
<reference evidence="2" key="1">
    <citation type="submission" date="2020-01" db="EMBL/GenBank/DDBJ databases">
        <authorList>
            <person name="Mishra B."/>
        </authorList>
    </citation>
    <scope>NUCLEOTIDE SEQUENCE [LARGE SCALE GENOMIC DNA]</scope>
</reference>
<keyword evidence="3" id="KW-1185">Reference proteome</keyword>
<name>A0A6D2IEF3_9BRAS</name>
<feature type="compositionally biased region" description="Low complexity" evidence="1">
    <location>
        <begin position="40"/>
        <end position="56"/>
    </location>
</feature>
<accession>A0A6D2IEF3</accession>
<feature type="compositionally biased region" description="Basic and acidic residues" evidence="1">
    <location>
        <begin position="96"/>
        <end position="106"/>
    </location>
</feature>
<protein>
    <recommendedName>
        <fullName evidence="4">CCHC-type domain-containing protein</fullName>
    </recommendedName>
</protein>
<dbReference type="Gene3D" id="4.10.60.10">
    <property type="entry name" value="Zinc finger, CCHC-type"/>
    <property type="match status" value="1"/>
</dbReference>
<feature type="region of interest" description="Disordered" evidence="1">
    <location>
        <begin position="40"/>
        <end position="165"/>
    </location>
</feature>
<dbReference type="InterPro" id="IPR036875">
    <property type="entry name" value="Znf_CCHC_sf"/>
</dbReference>
<evidence type="ECO:0008006" key="4">
    <source>
        <dbReference type="Google" id="ProtNLM"/>
    </source>
</evidence>
<comment type="caution">
    <text evidence="2">The sequence shown here is derived from an EMBL/GenBank/DDBJ whole genome shotgun (WGS) entry which is preliminary data.</text>
</comment>